<dbReference type="GO" id="GO:0032259">
    <property type="term" value="P:methylation"/>
    <property type="evidence" value="ECO:0007669"/>
    <property type="project" value="UniProtKB-KW"/>
</dbReference>
<dbReference type="InterPro" id="IPR029063">
    <property type="entry name" value="SAM-dependent_MTases_sf"/>
</dbReference>
<dbReference type="Pfam" id="PF08241">
    <property type="entry name" value="Methyltransf_11"/>
    <property type="match status" value="1"/>
</dbReference>
<evidence type="ECO:0000313" key="3">
    <source>
        <dbReference type="Proteomes" id="UP000813427"/>
    </source>
</evidence>
<sequence>MSSGFQPKQVTQYEASHLAELMGNVSETIIDYALDLIPPIESTDIIHDNACGAAVVSQAILAKASPSSEGFEINATDINPQFVVGCEQAAQLNKWPVKAQVMDVRALQFPDNHFTHSFNNFAFHSMNVAKPGLKEVFRTLKPGGIVMVSAWNDMPHVDAIKHAHRRTRGDECPLPLLLQDISFEEVHMKQALEEAGFDPAKTRIYQKVAYITVPDMKRWAQLAWSYLGILPSGWLKEDEENWQEAVNDIVEQLLSGNGISENGNGDTVMRFGGSIAIATR</sequence>
<dbReference type="SUPFAM" id="SSF53335">
    <property type="entry name" value="S-adenosyl-L-methionine-dependent methyltransferases"/>
    <property type="match status" value="1"/>
</dbReference>
<proteinExistence type="predicted"/>
<dbReference type="CDD" id="cd02440">
    <property type="entry name" value="AdoMet_MTases"/>
    <property type="match status" value="1"/>
</dbReference>
<name>A0A8K0W621_9HYPO</name>
<gene>
    <name evidence="2" type="ORF">BKA59DRAFT_487994</name>
</gene>
<dbReference type="Gene3D" id="3.40.50.150">
    <property type="entry name" value="Vaccinia Virus protein VP39"/>
    <property type="match status" value="1"/>
</dbReference>
<evidence type="ECO:0000259" key="1">
    <source>
        <dbReference type="Pfam" id="PF08241"/>
    </source>
</evidence>
<comment type="caution">
    <text evidence="2">The sequence shown here is derived from an EMBL/GenBank/DDBJ whole genome shotgun (WGS) entry which is preliminary data.</text>
</comment>
<protein>
    <submittedName>
        <fullName evidence="2">S-adenosyl-L-methionine-dependent methyltransferase</fullName>
    </submittedName>
</protein>
<keyword evidence="2" id="KW-0489">Methyltransferase</keyword>
<dbReference type="Proteomes" id="UP000813427">
    <property type="component" value="Unassembled WGS sequence"/>
</dbReference>
<dbReference type="GO" id="GO:0008757">
    <property type="term" value="F:S-adenosylmethionine-dependent methyltransferase activity"/>
    <property type="evidence" value="ECO:0007669"/>
    <property type="project" value="InterPro"/>
</dbReference>
<organism evidence="2 3">
    <name type="scientific">Fusarium tricinctum</name>
    <dbReference type="NCBI Taxonomy" id="61284"/>
    <lineage>
        <taxon>Eukaryota</taxon>
        <taxon>Fungi</taxon>
        <taxon>Dikarya</taxon>
        <taxon>Ascomycota</taxon>
        <taxon>Pezizomycotina</taxon>
        <taxon>Sordariomycetes</taxon>
        <taxon>Hypocreomycetidae</taxon>
        <taxon>Hypocreales</taxon>
        <taxon>Nectriaceae</taxon>
        <taxon>Fusarium</taxon>
        <taxon>Fusarium tricinctum species complex</taxon>
    </lineage>
</organism>
<accession>A0A8K0W621</accession>
<evidence type="ECO:0000313" key="2">
    <source>
        <dbReference type="EMBL" id="KAH7233325.1"/>
    </source>
</evidence>
<reference evidence="2" key="1">
    <citation type="journal article" date="2021" name="Nat. Commun.">
        <title>Genetic determinants of endophytism in the Arabidopsis root mycobiome.</title>
        <authorList>
            <person name="Mesny F."/>
            <person name="Miyauchi S."/>
            <person name="Thiergart T."/>
            <person name="Pickel B."/>
            <person name="Atanasova L."/>
            <person name="Karlsson M."/>
            <person name="Huettel B."/>
            <person name="Barry K.W."/>
            <person name="Haridas S."/>
            <person name="Chen C."/>
            <person name="Bauer D."/>
            <person name="Andreopoulos W."/>
            <person name="Pangilinan J."/>
            <person name="LaButti K."/>
            <person name="Riley R."/>
            <person name="Lipzen A."/>
            <person name="Clum A."/>
            <person name="Drula E."/>
            <person name="Henrissat B."/>
            <person name="Kohler A."/>
            <person name="Grigoriev I.V."/>
            <person name="Martin F.M."/>
            <person name="Hacquard S."/>
        </authorList>
    </citation>
    <scope>NUCLEOTIDE SEQUENCE</scope>
    <source>
        <strain evidence="2">MPI-SDFR-AT-0068</strain>
    </source>
</reference>
<dbReference type="EMBL" id="JAGPXF010000008">
    <property type="protein sequence ID" value="KAH7233325.1"/>
    <property type="molecule type" value="Genomic_DNA"/>
</dbReference>
<keyword evidence="2" id="KW-0808">Transferase</keyword>
<dbReference type="OrthoDB" id="2013972at2759"/>
<dbReference type="AlphaFoldDB" id="A0A8K0W621"/>
<keyword evidence="3" id="KW-1185">Reference proteome</keyword>
<feature type="domain" description="Methyltransferase type 11" evidence="1">
    <location>
        <begin position="50"/>
        <end position="147"/>
    </location>
</feature>
<dbReference type="InterPro" id="IPR013216">
    <property type="entry name" value="Methyltransf_11"/>
</dbReference>